<keyword evidence="8 12" id="KW-0663">Pyridoxal phosphate</keyword>
<dbReference type="Pfam" id="PF00291">
    <property type="entry name" value="PALP"/>
    <property type="match status" value="1"/>
</dbReference>
<dbReference type="UniPathway" id="UPA00035">
    <property type="reaction ID" value="UER00044"/>
</dbReference>
<dbReference type="EC" id="4.2.1.20" evidence="12"/>
<dbReference type="EMBL" id="JACHDS010000001">
    <property type="protein sequence ID" value="MBB6174550.1"/>
    <property type="molecule type" value="Genomic_DNA"/>
</dbReference>
<name>A0A7W9YLU5_9ACTN</name>
<feature type="region of interest" description="Disordered" evidence="13">
    <location>
        <begin position="389"/>
        <end position="412"/>
    </location>
</feature>
<keyword evidence="7 12" id="KW-0822">Tryptophan biosynthesis</keyword>
<dbReference type="CDD" id="cd06446">
    <property type="entry name" value="Trp-synth_B"/>
    <property type="match status" value="1"/>
</dbReference>
<keyword evidence="9 12" id="KW-0057">Aromatic amino acid biosynthesis</keyword>
<dbReference type="InterPro" id="IPR036052">
    <property type="entry name" value="TrpB-like_PALP_sf"/>
</dbReference>
<dbReference type="NCBIfam" id="TIGR00263">
    <property type="entry name" value="trpB"/>
    <property type="match status" value="1"/>
</dbReference>
<dbReference type="GO" id="GO:0005737">
    <property type="term" value="C:cytoplasm"/>
    <property type="evidence" value="ECO:0007669"/>
    <property type="project" value="TreeGrafter"/>
</dbReference>
<evidence type="ECO:0000256" key="11">
    <source>
        <dbReference type="ARBA" id="ARBA00049047"/>
    </source>
</evidence>
<gene>
    <name evidence="12" type="primary">trpB</name>
    <name evidence="15" type="ORF">HNR23_004610</name>
</gene>
<dbReference type="InterPro" id="IPR023026">
    <property type="entry name" value="Trp_synth_beta/beta-like"/>
</dbReference>
<evidence type="ECO:0000256" key="3">
    <source>
        <dbReference type="ARBA" id="ARBA00004733"/>
    </source>
</evidence>
<evidence type="ECO:0000256" key="13">
    <source>
        <dbReference type="SAM" id="MobiDB-lite"/>
    </source>
</evidence>
<comment type="caution">
    <text evidence="15">The sequence shown here is derived from an EMBL/GenBank/DDBJ whole genome shotgun (WGS) entry which is preliminary data.</text>
</comment>
<dbReference type="AlphaFoldDB" id="A0A7W9YLU5"/>
<evidence type="ECO:0000256" key="1">
    <source>
        <dbReference type="ARBA" id="ARBA00001933"/>
    </source>
</evidence>
<evidence type="ECO:0000313" key="16">
    <source>
        <dbReference type="Proteomes" id="UP000546642"/>
    </source>
</evidence>
<feature type="compositionally biased region" description="Basic and acidic residues" evidence="13">
    <location>
        <begin position="389"/>
        <end position="403"/>
    </location>
</feature>
<dbReference type="FunFam" id="3.40.50.1100:FF:000004">
    <property type="entry name" value="Tryptophan synthase beta chain"/>
    <property type="match status" value="1"/>
</dbReference>
<comment type="cofactor">
    <cofactor evidence="1 12">
        <name>pyridoxal 5'-phosphate</name>
        <dbReference type="ChEBI" id="CHEBI:597326"/>
    </cofactor>
</comment>
<evidence type="ECO:0000256" key="12">
    <source>
        <dbReference type="HAMAP-Rule" id="MF_00133"/>
    </source>
</evidence>
<organism evidence="15 16">
    <name type="scientific">Nocardiopsis mwathae</name>
    <dbReference type="NCBI Taxonomy" id="1472723"/>
    <lineage>
        <taxon>Bacteria</taxon>
        <taxon>Bacillati</taxon>
        <taxon>Actinomycetota</taxon>
        <taxon>Actinomycetes</taxon>
        <taxon>Streptosporangiales</taxon>
        <taxon>Nocardiopsidaceae</taxon>
        <taxon>Nocardiopsis</taxon>
    </lineage>
</organism>
<keyword evidence="16" id="KW-1185">Reference proteome</keyword>
<keyword evidence="10 12" id="KW-0456">Lyase</keyword>
<evidence type="ECO:0000256" key="6">
    <source>
        <dbReference type="ARBA" id="ARBA00022605"/>
    </source>
</evidence>
<dbReference type="GO" id="GO:0004834">
    <property type="term" value="F:tryptophan synthase activity"/>
    <property type="evidence" value="ECO:0007669"/>
    <property type="project" value="UniProtKB-UniRule"/>
</dbReference>
<dbReference type="PIRSF" id="PIRSF001413">
    <property type="entry name" value="Trp_syn_beta"/>
    <property type="match status" value="1"/>
</dbReference>
<evidence type="ECO:0000259" key="14">
    <source>
        <dbReference type="Pfam" id="PF00291"/>
    </source>
</evidence>
<evidence type="ECO:0000256" key="10">
    <source>
        <dbReference type="ARBA" id="ARBA00023239"/>
    </source>
</evidence>
<comment type="similarity">
    <text evidence="4 12">Belongs to the TrpB family.</text>
</comment>
<feature type="modified residue" description="N6-(pyridoxal phosphate)lysine" evidence="12">
    <location>
        <position position="87"/>
    </location>
</feature>
<dbReference type="RefSeq" id="WP_184078641.1">
    <property type="nucleotide sequence ID" value="NZ_JACHDS010000001.1"/>
</dbReference>
<comment type="catalytic activity">
    <reaction evidence="11 12">
        <text>(1S,2R)-1-C-(indol-3-yl)glycerol 3-phosphate + L-serine = D-glyceraldehyde 3-phosphate + L-tryptophan + H2O</text>
        <dbReference type="Rhea" id="RHEA:10532"/>
        <dbReference type="ChEBI" id="CHEBI:15377"/>
        <dbReference type="ChEBI" id="CHEBI:33384"/>
        <dbReference type="ChEBI" id="CHEBI:57912"/>
        <dbReference type="ChEBI" id="CHEBI:58866"/>
        <dbReference type="ChEBI" id="CHEBI:59776"/>
        <dbReference type="EC" id="4.2.1.20"/>
    </reaction>
</comment>
<feature type="domain" description="Tryptophan synthase beta chain-like PALP" evidence="14">
    <location>
        <begin position="53"/>
        <end position="377"/>
    </location>
</feature>
<dbReference type="Gene3D" id="3.40.50.1100">
    <property type="match status" value="2"/>
</dbReference>
<dbReference type="PROSITE" id="PS00168">
    <property type="entry name" value="TRP_SYNTHASE_BETA"/>
    <property type="match status" value="1"/>
</dbReference>
<protein>
    <recommendedName>
        <fullName evidence="12">Tryptophan synthase beta chain</fullName>
        <ecNumber evidence="12">4.2.1.20</ecNumber>
    </recommendedName>
</protein>
<comment type="pathway">
    <text evidence="3 12">Amino-acid biosynthesis; L-tryptophan biosynthesis; L-tryptophan from chorismate: step 5/5.</text>
</comment>
<evidence type="ECO:0000256" key="8">
    <source>
        <dbReference type="ARBA" id="ARBA00022898"/>
    </source>
</evidence>
<dbReference type="FunFam" id="3.40.50.1100:FF:000001">
    <property type="entry name" value="Tryptophan synthase beta chain"/>
    <property type="match status" value="1"/>
</dbReference>
<evidence type="ECO:0000256" key="9">
    <source>
        <dbReference type="ARBA" id="ARBA00023141"/>
    </source>
</evidence>
<comment type="subunit">
    <text evidence="5 12">Tetramer of two alpha and two beta chains.</text>
</comment>
<comment type="function">
    <text evidence="2 12">The beta subunit is responsible for the synthesis of L-tryptophan from indole and L-serine.</text>
</comment>
<proteinExistence type="inferred from homology"/>
<evidence type="ECO:0000256" key="2">
    <source>
        <dbReference type="ARBA" id="ARBA00002786"/>
    </source>
</evidence>
<keyword evidence="6 12" id="KW-0028">Amino-acid biosynthesis</keyword>
<evidence type="ECO:0000256" key="7">
    <source>
        <dbReference type="ARBA" id="ARBA00022822"/>
    </source>
</evidence>
<sequence length="412" mass="43514">MTTDDDMFGGFGGRYVPETLMAALTELAEVWDHVRADPGFLAELRRHQRDFVGRPTPLYPAERLTDHHGGATIHLKREDLCHTGAHKLNNALGQVVLALRMGKRRIIAETGAGQHGVATATVCARFGLACVVYMGAEDMRRQAVNVGRMRMLGAEVRGVEAGTATLKDATSEAIRDWVTNVADTHYIIGSAVGPAPYPRMVRDLQRVIGDEARDQYLAAEGRLPDAVLASVGGGSNAIGMFTAFVPDAWVDLVGVEAAGKGLASGRHAAGAAAGTPGVLHGSRSLILQDTGGRVLPTHSVAAGLDYPGVGPEHAMLAEQGRAVYTAVEDRRALDAFRRCTALEGIIPALETAHALAYAGDLAERLGPGGRILVCFSGRGDKDLHTVAEQGRIDEEADVAEREPVANASGGAR</sequence>
<dbReference type="InterPro" id="IPR006653">
    <property type="entry name" value="Trp_synth_b_CS"/>
</dbReference>
<reference evidence="15 16" key="1">
    <citation type="submission" date="2020-08" db="EMBL/GenBank/DDBJ databases">
        <title>Sequencing the genomes of 1000 actinobacteria strains.</title>
        <authorList>
            <person name="Klenk H.-P."/>
        </authorList>
    </citation>
    <scope>NUCLEOTIDE SEQUENCE [LARGE SCALE GENOMIC DNA]</scope>
    <source>
        <strain evidence="15 16">DSM 46659</strain>
    </source>
</reference>
<dbReference type="SUPFAM" id="SSF53686">
    <property type="entry name" value="Tryptophan synthase beta subunit-like PLP-dependent enzymes"/>
    <property type="match status" value="1"/>
</dbReference>
<dbReference type="InterPro" id="IPR006654">
    <property type="entry name" value="Trp_synth_beta"/>
</dbReference>
<accession>A0A7W9YLU5</accession>
<dbReference type="PANTHER" id="PTHR48077:SF3">
    <property type="entry name" value="TRYPTOPHAN SYNTHASE"/>
    <property type="match status" value="1"/>
</dbReference>
<dbReference type="PANTHER" id="PTHR48077">
    <property type="entry name" value="TRYPTOPHAN SYNTHASE-RELATED"/>
    <property type="match status" value="1"/>
</dbReference>
<dbReference type="Proteomes" id="UP000546642">
    <property type="component" value="Unassembled WGS sequence"/>
</dbReference>
<dbReference type="HAMAP" id="MF_00133">
    <property type="entry name" value="Trp_synth_beta"/>
    <property type="match status" value="1"/>
</dbReference>
<dbReference type="InterPro" id="IPR001926">
    <property type="entry name" value="TrpB-like_PALP"/>
</dbReference>
<evidence type="ECO:0000256" key="5">
    <source>
        <dbReference type="ARBA" id="ARBA00011270"/>
    </source>
</evidence>
<evidence type="ECO:0000313" key="15">
    <source>
        <dbReference type="EMBL" id="MBB6174550.1"/>
    </source>
</evidence>
<evidence type="ECO:0000256" key="4">
    <source>
        <dbReference type="ARBA" id="ARBA00009982"/>
    </source>
</evidence>